<dbReference type="GO" id="GO:0005794">
    <property type="term" value="C:Golgi apparatus"/>
    <property type="evidence" value="ECO:0007669"/>
    <property type="project" value="TreeGrafter"/>
</dbReference>
<feature type="domain" description="Galactosyltransferase C-terminal" evidence="12">
    <location>
        <begin position="258"/>
        <end position="316"/>
    </location>
</feature>
<comment type="similarity">
    <text evidence="3 11">Belongs to the glycosyltransferase 7 family.</text>
</comment>
<keyword evidence="9 11" id="KW-0472">Membrane</keyword>
<dbReference type="Gene3D" id="3.90.550.10">
    <property type="entry name" value="Spore Coat Polysaccharide Biosynthesis Protein SpsA, Chain A"/>
    <property type="match status" value="1"/>
</dbReference>
<dbReference type="InterPro" id="IPR027791">
    <property type="entry name" value="Galactosyl_T_C"/>
</dbReference>
<dbReference type="EC" id="2.4.1.-" evidence="11"/>
<keyword evidence="4 11" id="KW-0328">Glycosyltransferase</keyword>
<evidence type="ECO:0000256" key="11">
    <source>
        <dbReference type="RuleBase" id="RU368121"/>
    </source>
</evidence>
<evidence type="ECO:0000256" key="8">
    <source>
        <dbReference type="ARBA" id="ARBA00022989"/>
    </source>
</evidence>
<organism evidence="14 15">
    <name type="scientific">Arctia plantaginis</name>
    <name type="common">Wood tiger moth</name>
    <name type="synonym">Phalaena plantaginis</name>
    <dbReference type="NCBI Taxonomy" id="874455"/>
    <lineage>
        <taxon>Eukaryota</taxon>
        <taxon>Metazoa</taxon>
        <taxon>Ecdysozoa</taxon>
        <taxon>Arthropoda</taxon>
        <taxon>Hexapoda</taxon>
        <taxon>Insecta</taxon>
        <taxon>Pterygota</taxon>
        <taxon>Neoptera</taxon>
        <taxon>Endopterygota</taxon>
        <taxon>Lepidoptera</taxon>
        <taxon>Glossata</taxon>
        <taxon>Ditrysia</taxon>
        <taxon>Noctuoidea</taxon>
        <taxon>Erebidae</taxon>
        <taxon>Arctiinae</taxon>
        <taxon>Arctia</taxon>
    </lineage>
</organism>
<comment type="pathway">
    <text evidence="2 11">Protein modification; protein glycosylation.</text>
</comment>
<keyword evidence="5 11" id="KW-0808">Transferase</keyword>
<feature type="domain" description="Galactosyltransferase N-terminal" evidence="13">
    <location>
        <begin position="107"/>
        <end position="237"/>
    </location>
</feature>
<dbReference type="InterPro" id="IPR027995">
    <property type="entry name" value="Galactosyl_T_N"/>
</dbReference>
<evidence type="ECO:0000256" key="9">
    <source>
        <dbReference type="ARBA" id="ARBA00023136"/>
    </source>
</evidence>
<gene>
    <name evidence="14" type="ORF">APLA_LOCUS11689</name>
</gene>
<dbReference type="GO" id="GO:0008378">
    <property type="term" value="F:galactosyltransferase activity"/>
    <property type="evidence" value="ECO:0007669"/>
    <property type="project" value="TreeGrafter"/>
</dbReference>
<dbReference type="GO" id="GO:0016020">
    <property type="term" value="C:membrane"/>
    <property type="evidence" value="ECO:0007669"/>
    <property type="project" value="UniProtKB-SubCell"/>
</dbReference>
<evidence type="ECO:0000256" key="3">
    <source>
        <dbReference type="ARBA" id="ARBA00005735"/>
    </source>
</evidence>
<comment type="caution">
    <text evidence="14">The sequence shown here is derived from an EMBL/GenBank/DDBJ whole genome shotgun (WGS) entry which is preliminary data.</text>
</comment>
<comment type="subcellular location">
    <subcellularLocation>
        <location evidence="1 11">Membrane</location>
        <topology evidence="1 11">Single-pass type II membrane protein</topology>
    </subcellularLocation>
</comment>
<dbReference type="Pfam" id="PF13733">
    <property type="entry name" value="Glyco_transf_7N"/>
    <property type="match status" value="1"/>
</dbReference>
<evidence type="ECO:0000256" key="7">
    <source>
        <dbReference type="ARBA" id="ARBA00022968"/>
    </source>
</evidence>
<dbReference type="GO" id="GO:0005975">
    <property type="term" value="P:carbohydrate metabolic process"/>
    <property type="evidence" value="ECO:0007669"/>
    <property type="project" value="InterPro"/>
</dbReference>
<keyword evidence="11" id="KW-0479">Metal-binding</keyword>
<dbReference type="OrthoDB" id="7969776at2759"/>
<evidence type="ECO:0000313" key="15">
    <source>
        <dbReference type="Proteomes" id="UP000494256"/>
    </source>
</evidence>
<dbReference type="SUPFAM" id="SSF53448">
    <property type="entry name" value="Nucleotide-diphospho-sugar transferases"/>
    <property type="match status" value="1"/>
</dbReference>
<proteinExistence type="inferred from homology"/>
<evidence type="ECO:0000256" key="2">
    <source>
        <dbReference type="ARBA" id="ARBA00004922"/>
    </source>
</evidence>
<dbReference type="PANTHER" id="PTHR19300:SF57">
    <property type="entry name" value="BETA-1,4-N-ACETYLGALACTOSAMINYLTRANSFERASE"/>
    <property type="match status" value="1"/>
</dbReference>
<dbReference type="PANTHER" id="PTHR19300">
    <property type="entry name" value="BETA-1,4-GALACTOSYLTRANSFERASE"/>
    <property type="match status" value="1"/>
</dbReference>
<evidence type="ECO:0000256" key="1">
    <source>
        <dbReference type="ARBA" id="ARBA00004606"/>
    </source>
</evidence>
<evidence type="ECO:0000256" key="4">
    <source>
        <dbReference type="ARBA" id="ARBA00022676"/>
    </source>
</evidence>
<dbReference type="GO" id="GO:0046872">
    <property type="term" value="F:metal ion binding"/>
    <property type="evidence" value="ECO:0007669"/>
    <property type="project" value="UniProtKB-UniRule"/>
</dbReference>
<dbReference type="InterPro" id="IPR029044">
    <property type="entry name" value="Nucleotide-diphossugar_trans"/>
</dbReference>
<name>A0A8S1AKH4_ARCPL</name>
<evidence type="ECO:0000256" key="6">
    <source>
        <dbReference type="ARBA" id="ARBA00022692"/>
    </source>
</evidence>
<dbReference type="Proteomes" id="UP000494256">
    <property type="component" value="Unassembled WGS sequence"/>
</dbReference>
<dbReference type="AlphaFoldDB" id="A0A8S1AKH4"/>
<keyword evidence="7 11" id="KW-0735">Signal-anchor</keyword>
<comment type="function">
    <text evidence="11">Catalyzes the transfer of galactose onto proteins or lipids.</text>
</comment>
<protein>
    <recommendedName>
        <fullName evidence="11">Beta-1,4-N-acetylgalactosaminyltransferase</fullName>
        <ecNumber evidence="11">2.4.1.-</ecNumber>
    </recommendedName>
    <alternativeName>
        <fullName evidence="11">Beta-4-GalNAcT</fullName>
    </alternativeName>
</protein>
<dbReference type="InterPro" id="IPR003859">
    <property type="entry name" value="Galactosyl_T"/>
</dbReference>
<keyword evidence="10 11" id="KW-0325">Glycoprotein</keyword>
<dbReference type="EMBL" id="CADEBD010000334">
    <property type="protein sequence ID" value="CAB3246902.1"/>
    <property type="molecule type" value="Genomic_DNA"/>
</dbReference>
<dbReference type="PRINTS" id="PR02050">
    <property type="entry name" value="B14GALTRFASE"/>
</dbReference>
<evidence type="ECO:0000259" key="12">
    <source>
        <dbReference type="Pfam" id="PF02709"/>
    </source>
</evidence>
<keyword evidence="8 11" id="KW-1133">Transmembrane helix</keyword>
<evidence type="ECO:0000313" key="14">
    <source>
        <dbReference type="EMBL" id="CAB3246902.1"/>
    </source>
</evidence>
<sequence>MANLSLRMLYFCLFAAVLINGSNYIFMRIFYPGGKRISNYYYPKTESGMATDRSLLYSEVWFRGFRSNFNNEMISTIDHHEILHNKSLNATELHDVVVEVSRCPVLPPGLGEVDIHSNLLDEKQSDVKHSNVKVGGVYQPSTCKARQSAAVIIAYRGCRKYLTTFLLFLHPLLIKQQLDYQIFVVEQSNNSQHFNRGMLLNVGFVEAQKQRKNGWDCIIFHEAHIVPTDSRNLYRCSWYPRQLAAHVERRVLGSYVPKFGGAVAMTPEQYSKVNGFSNKYWGNDADFEDLYNRVINANYFIETTLPVLGKYKTLEKHTGAVRVKSEYIATVSPLYLLDGLTSLSYKVELFQAKRLYTELKVNISETSDTESYKQYHDKILNTSSTQTIQIKATTTAST</sequence>
<feature type="transmembrane region" description="Helical" evidence="11">
    <location>
        <begin position="6"/>
        <end position="26"/>
    </location>
</feature>
<evidence type="ECO:0000259" key="13">
    <source>
        <dbReference type="Pfam" id="PF13733"/>
    </source>
</evidence>
<dbReference type="Pfam" id="PF02709">
    <property type="entry name" value="Glyco_transf_7C"/>
    <property type="match status" value="1"/>
</dbReference>
<keyword evidence="11" id="KW-0464">Manganese</keyword>
<reference evidence="14 15" key="1">
    <citation type="submission" date="2020-04" db="EMBL/GenBank/DDBJ databases">
        <authorList>
            <person name="Wallbank WR R."/>
            <person name="Pardo Diaz C."/>
            <person name="Kozak K."/>
            <person name="Martin S."/>
            <person name="Jiggins C."/>
            <person name="Moest M."/>
            <person name="Warren A I."/>
            <person name="Byers J.R.P. K."/>
            <person name="Montejo-Kovacevich G."/>
            <person name="Yen C E."/>
        </authorList>
    </citation>
    <scope>NUCLEOTIDE SEQUENCE [LARGE SCALE GENOMIC DNA]</scope>
</reference>
<evidence type="ECO:0000256" key="5">
    <source>
        <dbReference type="ARBA" id="ARBA00022679"/>
    </source>
</evidence>
<keyword evidence="6 11" id="KW-0812">Transmembrane</keyword>
<accession>A0A8S1AKH4</accession>
<evidence type="ECO:0000256" key="10">
    <source>
        <dbReference type="ARBA" id="ARBA00023180"/>
    </source>
</evidence>
<comment type="cofactor">
    <cofactor evidence="11">
        <name>Mn(2+)</name>
        <dbReference type="ChEBI" id="CHEBI:29035"/>
    </cofactor>
</comment>